<organism evidence="1 2">
    <name type="scientific">Laceyella tengchongensis</name>
    <dbReference type="NCBI Taxonomy" id="574699"/>
    <lineage>
        <taxon>Bacteria</taxon>
        <taxon>Bacillati</taxon>
        <taxon>Bacillota</taxon>
        <taxon>Bacilli</taxon>
        <taxon>Bacillales</taxon>
        <taxon>Thermoactinomycetaceae</taxon>
        <taxon>Laceyella</taxon>
    </lineage>
</organism>
<protein>
    <submittedName>
        <fullName evidence="1">Uncharacterized protein</fullName>
    </submittedName>
</protein>
<evidence type="ECO:0000313" key="1">
    <source>
        <dbReference type="EMBL" id="SMP00309.1"/>
    </source>
</evidence>
<reference evidence="1" key="1">
    <citation type="submission" date="2017-05" db="EMBL/GenBank/DDBJ databases">
        <authorList>
            <person name="Varghese N."/>
            <person name="Submissions S."/>
        </authorList>
    </citation>
    <scope>NUCLEOTIDE SEQUENCE</scope>
    <source>
        <strain evidence="1">DSM 45262</strain>
    </source>
</reference>
<sequence length="81" mass="9826">MNLEYYKKWNRHYEKPRFSITEDEAKELHEDGKHYVVVIKDKEVIKYVVEVFFNIYFCGVLYYDAQGKVSDSFIKEGNMLF</sequence>
<keyword evidence="2" id="KW-1185">Reference proteome</keyword>
<dbReference type="EMBL" id="FXTU01000001">
    <property type="protein sequence ID" value="SMP00309.1"/>
    <property type="molecule type" value="Genomic_DNA"/>
</dbReference>
<name>A0AA45WIA6_9BACL</name>
<dbReference type="AlphaFoldDB" id="A0AA45WIA6"/>
<proteinExistence type="predicted"/>
<comment type="caution">
    <text evidence="1">The sequence shown here is derived from an EMBL/GenBank/DDBJ whole genome shotgun (WGS) entry which is preliminary data.</text>
</comment>
<gene>
    <name evidence="1" type="ORF">SAMN06265361_10168</name>
</gene>
<dbReference type="Proteomes" id="UP001157946">
    <property type="component" value="Unassembled WGS sequence"/>
</dbReference>
<dbReference type="RefSeq" id="WP_102991508.1">
    <property type="nucleotide sequence ID" value="NZ_FXTU01000001.1"/>
</dbReference>
<evidence type="ECO:0000313" key="2">
    <source>
        <dbReference type="Proteomes" id="UP001157946"/>
    </source>
</evidence>
<accession>A0AA45WIA6</accession>